<dbReference type="EMBL" id="BAABRU010000006">
    <property type="protein sequence ID" value="GAA5528138.1"/>
    <property type="molecule type" value="Genomic_DNA"/>
</dbReference>
<evidence type="ECO:0000313" key="1">
    <source>
        <dbReference type="EMBL" id="GAA5528138.1"/>
    </source>
</evidence>
<keyword evidence="2" id="KW-1185">Reference proteome</keyword>
<name>A0ABP9WY62_9CHLR</name>
<comment type="caution">
    <text evidence="1">The sequence shown here is derived from an EMBL/GenBank/DDBJ whole genome shotgun (WGS) entry which is preliminary data.</text>
</comment>
<dbReference type="SUPFAM" id="SSF160719">
    <property type="entry name" value="gpW/gp25-like"/>
    <property type="match status" value="1"/>
</dbReference>
<dbReference type="Proteomes" id="UP001428290">
    <property type="component" value="Unassembled WGS sequence"/>
</dbReference>
<proteinExistence type="predicted"/>
<sequence>MAESLETDLQLTWRSLGMQSSDRIAVDLMAERSDLALVSGRANLAQAIVNRLLTRQGELSLLGHPDYGSRLYLLVGEPQSRRTHLRAEFYVRESLGFERRISEVVSVTIAPIIPRSDQRSTLELQVVVRPIDQSEPLVVNIAVALEG</sequence>
<dbReference type="RefSeq" id="WP_345721750.1">
    <property type="nucleotide sequence ID" value="NZ_BAABRU010000006.1"/>
</dbReference>
<gene>
    <name evidence="1" type="ORF">Hgul01_01935</name>
</gene>
<evidence type="ECO:0008006" key="3">
    <source>
        <dbReference type="Google" id="ProtNLM"/>
    </source>
</evidence>
<evidence type="ECO:0000313" key="2">
    <source>
        <dbReference type="Proteomes" id="UP001428290"/>
    </source>
</evidence>
<reference evidence="1 2" key="1">
    <citation type="submission" date="2024-02" db="EMBL/GenBank/DDBJ databases">
        <title>Herpetosiphon gulosus NBRC 112829.</title>
        <authorList>
            <person name="Ichikawa N."/>
            <person name="Katano-Makiyama Y."/>
            <person name="Hidaka K."/>
        </authorList>
    </citation>
    <scope>NUCLEOTIDE SEQUENCE [LARGE SCALE GENOMIC DNA]</scope>
    <source>
        <strain evidence="1 2">NBRC 112829</strain>
    </source>
</reference>
<protein>
    <recommendedName>
        <fullName evidence="3">GPW/gp25 family protein</fullName>
    </recommendedName>
</protein>
<organism evidence="1 2">
    <name type="scientific">Herpetosiphon gulosus</name>
    <dbReference type="NCBI Taxonomy" id="1973496"/>
    <lineage>
        <taxon>Bacteria</taxon>
        <taxon>Bacillati</taxon>
        <taxon>Chloroflexota</taxon>
        <taxon>Chloroflexia</taxon>
        <taxon>Herpetosiphonales</taxon>
        <taxon>Herpetosiphonaceae</taxon>
        <taxon>Herpetosiphon</taxon>
    </lineage>
</organism>
<accession>A0ABP9WY62</accession>
<dbReference type="Gene3D" id="3.10.450.40">
    <property type="match status" value="1"/>
</dbReference>